<feature type="domain" description="Disease resistance protein winged helix" evidence="7">
    <location>
        <begin position="337"/>
        <end position="365"/>
    </location>
</feature>
<dbReference type="InterPro" id="IPR027417">
    <property type="entry name" value="P-loop_NTPase"/>
</dbReference>
<dbReference type="Proteomes" id="UP000467840">
    <property type="component" value="Chromosome 4"/>
</dbReference>
<dbReference type="Pfam" id="PF00931">
    <property type="entry name" value="NB-ARC"/>
    <property type="match status" value="1"/>
</dbReference>
<evidence type="ECO:0008006" key="10">
    <source>
        <dbReference type="Google" id="ProtNLM"/>
    </source>
</evidence>
<dbReference type="SUPFAM" id="SSF52540">
    <property type="entry name" value="P-loop containing nucleoside triphosphate hydrolases"/>
    <property type="match status" value="1"/>
</dbReference>
<dbReference type="PANTHER" id="PTHR23155">
    <property type="entry name" value="DISEASE RESISTANCE PROTEIN RP"/>
    <property type="match status" value="1"/>
</dbReference>
<evidence type="ECO:0000313" key="9">
    <source>
        <dbReference type="Proteomes" id="UP000467840"/>
    </source>
</evidence>
<evidence type="ECO:0000256" key="1">
    <source>
        <dbReference type="ARBA" id="ARBA00022737"/>
    </source>
</evidence>
<keyword evidence="9" id="KW-1185">Reference proteome</keyword>
<dbReference type="InterPro" id="IPR042197">
    <property type="entry name" value="Apaf_helical"/>
</dbReference>
<evidence type="ECO:0000313" key="8">
    <source>
        <dbReference type="EMBL" id="KAF2300020.1"/>
    </source>
</evidence>
<dbReference type="AlphaFoldDB" id="A0A6A6LF06"/>
<feature type="domain" description="NB-ARC" evidence="5">
    <location>
        <begin position="161"/>
        <end position="254"/>
    </location>
</feature>
<sequence>MDAAAVGGAFLSAFLQVLFDGIASPQVVGLFNTRRLNDGLLKKLKTTLISVNGLLDDAEEKEITKPAVKQWLDELKDAVYEADDFLDEVAYEALRSEMEAESQTSRENTNNLSCRLSDVFGRDDDKENIVKLLLDDGNGSDLGVIPIVGNKRYFKAVAGETCDTKNADEIQVGLKERLMGKRFLLVLDYVWYAKYTDWDILQRPLKYGAKGSKIVVTTRNESVALIMRTVPSHYLKELSHDDCWLLFVRHAFENGNSDAYPDLEVIGRKLVKKGDGLALAAKVLGGLMRSKKKDVNEWDAVLQSNMWDLASQNILPTLRLSYYLPSHSKQCFAYCAIFPQGYAYKKEELVLLWMAEGLLVPSRGNTDP</sequence>
<proteinExistence type="predicted"/>
<feature type="domain" description="Disease resistance N-terminal" evidence="6">
    <location>
        <begin position="10"/>
        <end position="104"/>
    </location>
</feature>
<evidence type="ECO:0000256" key="2">
    <source>
        <dbReference type="ARBA" id="ARBA00022741"/>
    </source>
</evidence>
<dbReference type="GO" id="GO:0043531">
    <property type="term" value="F:ADP binding"/>
    <property type="evidence" value="ECO:0007669"/>
    <property type="project" value="InterPro"/>
</dbReference>
<feature type="chain" id="PRO_5025642233" description="Disease resistance RPP13-like protein 1" evidence="4">
    <location>
        <begin position="30"/>
        <end position="368"/>
    </location>
</feature>
<dbReference type="GO" id="GO:0098542">
    <property type="term" value="P:defense response to other organism"/>
    <property type="evidence" value="ECO:0007669"/>
    <property type="project" value="TreeGrafter"/>
</dbReference>
<dbReference type="InterPro" id="IPR036388">
    <property type="entry name" value="WH-like_DNA-bd_sf"/>
</dbReference>
<dbReference type="InterPro" id="IPR002182">
    <property type="entry name" value="NB-ARC"/>
</dbReference>
<comment type="caution">
    <text evidence="8">The sequence shown here is derived from an EMBL/GenBank/DDBJ whole genome shotgun (WGS) entry which is preliminary data.</text>
</comment>
<dbReference type="InterPro" id="IPR041118">
    <property type="entry name" value="Rx_N"/>
</dbReference>
<name>A0A6A6LF06_HEVBR</name>
<dbReference type="Gene3D" id="1.20.5.4130">
    <property type="match status" value="1"/>
</dbReference>
<evidence type="ECO:0000256" key="4">
    <source>
        <dbReference type="SAM" id="SignalP"/>
    </source>
</evidence>
<reference evidence="8 9" key="1">
    <citation type="journal article" date="2020" name="Mol. Plant">
        <title>The Chromosome-Based Rubber Tree Genome Provides New Insights into Spurge Genome Evolution and Rubber Biosynthesis.</title>
        <authorList>
            <person name="Liu J."/>
            <person name="Shi C."/>
            <person name="Shi C.C."/>
            <person name="Li W."/>
            <person name="Zhang Q.J."/>
            <person name="Zhang Y."/>
            <person name="Li K."/>
            <person name="Lu H.F."/>
            <person name="Shi C."/>
            <person name="Zhu S.T."/>
            <person name="Xiao Z.Y."/>
            <person name="Nan H."/>
            <person name="Yue Y."/>
            <person name="Zhu X.G."/>
            <person name="Wu Y."/>
            <person name="Hong X.N."/>
            <person name="Fan G.Y."/>
            <person name="Tong Y."/>
            <person name="Zhang D."/>
            <person name="Mao C.L."/>
            <person name="Liu Y.L."/>
            <person name="Hao S.J."/>
            <person name="Liu W.Q."/>
            <person name="Lv M.Q."/>
            <person name="Zhang H.B."/>
            <person name="Liu Y."/>
            <person name="Hu-Tang G.R."/>
            <person name="Wang J.P."/>
            <person name="Wang J.H."/>
            <person name="Sun Y.H."/>
            <person name="Ni S.B."/>
            <person name="Chen W.B."/>
            <person name="Zhang X.C."/>
            <person name="Jiao Y.N."/>
            <person name="Eichler E.E."/>
            <person name="Li G.H."/>
            <person name="Liu X."/>
            <person name="Gao L.Z."/>
        </authorList>
    </citation>
    <scope>NUCLEOTIDE SEQUENCE [LARGE SCALE GENOMIC DNA]</scope>
    <source>
        <strain evidence="9">cv. GT1</strain>
        <tissue evidence="8">Leaf</tissue>
    </source>
</reference>
<dbReference type="Pfam" id="PF23559">
    <property type="entry name" value="WHD_DRP"/>
    <property type="match status" value="1"/>
</dbReference>
<dbReference type="InterPro" id="IPR058922">
    <property type="entry name" value="WHD_DRP"/>
</dbReference>
<dbReference type="InterPro" id="IPR044974">
    <property type="entry name" value="Disease_R_plants"/>
</dbReference>
<evidence type="ECO:0000259" key="5">
    <source>
        <dbReference type="Pfam" id="PF00931"/>
    </source>
</evidence>
<dbReference type="Gene3D" id="3.40.50.300">
    <property type="entry name" value="P-loop containing nucleotide triphosphate hydrolases"/>
    <property type="match status" value="1"/>
</dbReference>
<evidence type="ECO:0000259" key="7">
    <source>
        <dbReference type="Pfam" id="PF23559"/>
    </source>
</evidence>
<accession>A0A6A6LF06</accession>
<keyword evidence="3" id="KW-0611">Plant defense</keyword>
<keyword evidence="1" id="KW-0677">Repeat</keyword>
<feature type="signal peptide" evidence="4">
    <location>
        <begin position="1"/>
        <end position="29"/>
    </location>
</feature>
<organism evidence="8 9">
    <name type="scientific">Hevea brasiliensis</name>
    <name type="common">Para rubber tree</name>
    <name type="synonym">Siphonia brasiliensis</name>
    <dbReference type="NCBI Taxonomy" id="3981"/>
    <lineage>
        <taxon>Eukaryota</taxon>
        <taxon>Viridiplantae</taxon>
        <taxon>Streptophyta</taxon>
        <taxon>Embryophyta</taxon>
        <taxon>Tracheophyta</taxon>
        <taxon>Spermatophyta</taxon>
        <taxon>Magnoliopsida</taxon>
        <taxon>eudicotyledons</taxon>
        <taxon>Gunneridae</taxon>
        <taxon>Pentapetalae</taxon>
        <taxon>rosids</taxon>
        <taxon>fabids</taxon>
        <taxon>Malpighiales</taxon>
        <taxon>Euphorbiaceae</taxon>
        <taxon>Crotonoideae</taxon>
        <taxon>Micrandreae</taxon>
        <taxon>Hevea</taxon>
    </lineage>
</organism>
<dbReference type="Gene3D" id="1.10.8.430">
    <property type="entry name" value="Helical domain of apoptotic protease-activating factors"/>
    <property type="match status" value="1"/>
</dbReference>
<dbReference type="Gene3D" id="1.10.10.10">
    <property type="entry name" value="Winged helix-like DNA-binding domain superfamily/Winged helix DNA-binding domain"/>
    <property type="match status" value="1"/>
</dbReference>
<dbReference type="EMBL" id="JAAGAX010000010">
    <property type="protein sequence ID" value="KAF2300020.1"/>
    <property type="molecule type" value="Genomic_DNA"/>
</dbReference>
<gene>
    <name evidence="8" type="ORF">GH714_006781</name>
</gene>
<keyword evidence="2" id="KW-0547">Nucleotide-binding</keyword>
<keyword evidence="4" id="KW-0732">Signal</keyword>
<protein>
    <recommendedName>
        <fullName evidence="10">Disease resistance RPP13-like protein 1</fullName>
    </recommendedName>
</protein>
<evidence type="ECO:0000259" key="6">
    <source>
        <dbReference type="Pfam" id="PF18052"/>
    </source>
</evidence>
<dbReference type="Pfam" id="PF18052">
    <property type="entry name" value="Rx_N"/>
    <property type="match status" value="1"/>
</dbReference>
<evidence type="ECO:0000256" key="3">
    <source>
        <dbReference type="ARBA" id="ARBA00022821"/>
    </source>
</evidence>
<dbReference type="PANTHER" id="PTHR23155:SF1071">
    <property type="entry name" value="DISEASE RESISTANCE RPP13-LIKE PROTEIN 1"/>
    <property type="match status" value="1"/>
</dbReference>